<reference evidence="2 3" key="1">
    <citation type="submission" date="2015-02" db="EMBL/GenBank/DDBJ databases">
        <title>Draft genome sequences of ten Microbacterium spp. with emphasis on heavy metal contaminated environments.</title>
        <authorList>
            <person name="Corretto E."/>
        </authorList>
    </citation>
    <scope>NUCLEOTIDE SEQUENCE [LARGE SCALE GENOMIC DNA]</scope>
    <source>
        <strain evidence="2 3">SA35</strain>
    </source>
</reference>
<feature type="transmembrane region" description="Helical" evidence="1">
    <location>
        <begin position="57"/>
        <end position="75"/>
    </location>
</feature>
<gene>
    <name evidence="2" type="ORF">RS84_01115</name>
</gene>
<protein>
    <submittedName>
        <fullName evidence="2">Uncharacterized protein</fullName>
    </submittedName>
</protein>
<dbReference type="EMBL" id="JYJB01000007">
    <property type="protein sequence ID" value="KJL48356.1"/>
    <property type="molecule type" value="Genomic_DNA"/>
</dbReference>
<keyword evidence="3" id="KW-1185">Reference proteome</keyword>
<dbReference type="Proteomes" id="UP000033900">
    <property type="component" value="Unassembled WGS sequence"/>
</dbReference>
<dbReference type="PATRIC" id="fig|273678.4.peg.1111"/>
<keyword evidence="1" id="KW-1133">Transmembrane helix</keyword>
<dbReference type="RefSeq" id="WP_045256770.1">
    <property type="nucleotide sequence ID" value="NZ_JYJB01000007.1"/>
</dbReference>
<keyword evidence="1" id="KW-0472">Membrane</keyword>
<feature type="transmembrane region" description="Helical" evidence="1">
    <location>
        <begin position="12"/>
        <end position="34"/>
    </location>
</feature>
<evidence type="ECO:0000256" key="1">
    <source>
        <dbReference type="SAM" id="Phobius"/>
    </source>
</evidence>
<dbReference type="OrthoDB" id="9931974at2"/>
<organism evidence="2 3">
    <name type="scientific">Microbacterium hydrocarbonoxydans</name>
    <dbReference type="NCBI Taxonomy" id="273678"/>
    <lineage>
        <taxon>Bacteria</taxon>
        <taxon>Bacillati</taxon>
        <taxon>Actinomycetota</taxon>
        <taxon>Actinomycetes</taxon>
        <taxon>Micrococcales</taxon>
        <taxon>Microbacteriaceae</taxon>
        <taxon>Microbacterium</taxon>
    </lineage>
</organism>
<dbReference type="AlphaFoldDB" id="A0A0M2HNU1"/>
<keyword evidence="1" id="KW-0812">Transmembrane</keyword>
<dbReference type="STRING" id="273678.RS84_01115"/>
<evidence type="ECO:0000313" key="2">
    <source>
        <dbReference type="EMBL" id="KJL48356.1"/>
    </source>
</evidence>
<sequence>MEDRRSERTLPGDYLVGIHLLISVASAIVIWARILEIAGCAENECDYPLVGSSTRTFWWMDFLVFIVAFGLYMFLRTRIRRSWIIPASGGALALIGFLIANSVLSGALS</sequence>
<feature type="transmembrane region" description="Helical" evidence="1">
    <location>
        <begin position="82"/>
        <end position="104"/>
    </location>
</feature>
<name>A0A0M2HNU1_9MICO</name>
<comment type="caution">
    <text evidence="2">The sequence shown here is derived from an EMBL/GenBank/DDBJ whole genome shotgun (WGS) entry which is preliminary data.</text>
</comment>
<accession>A0A0M2HNU1</accession>
<evidence type="ECO:0000313" key="3">
    <source>
        <dbReference type="Proteomes" id="UP000033900"/>
    </source>
</evidence>
<proteinExistence type="predicted"/>